<dbReference type="InterPro" id="IPR036635">
    <property type="entry name" value="MurB_C_sf"/>
</dbReference>
<evidence type="ECO:0000256" key="5">
    <source>
        <dbReference type="ARBA" id="ARBA00022490"/>
    </source>
</evidence>
<keyword evidence="13 16" id="KW-0131">Cell cycle</keyword>
<dbReference type="RefSeq" id="WP_311422785.1">
    <property type="nucleotide sequence ID" value="NZ_JAVREH010000009.1"/>
</dbReference>
<name>A0ABU2J9H0_9ACTN</name>
<evidence type="ECO:0000313" key="18">
    <source>
        <dbReference type="EMBL" id="MDT0261631.1"/>
    </source>
</evidence>
<evidence type="ECO:0000256" key="15">
    <source>
        <dbReference type="ARBA" id="ARBA00048914"/>
    </source>
</evidence>
<dbReference type="PANTHER" id="PTHR21071:SF4">
    <property type="entry name" value="UDP-N-ACETYLENOLPYRUVOYLGLUCOSAMINE REDUCTASE"/>
    <property type="match status" value="1"/>
</dbReference>
<protein>
    <recommendedName>
        <fullName evidence="16">UDP-N-acetylenolpyruvoylglucosamine reductase</fullName>
        <ecNumber evidence="16">1.3.1.98</ecNumber>
    </recommendedName>
    <alternativeName>
        <fullName evidence="16">UDP-N-acetylmuramate dehydrogenase</fullName>
    </alternativeName>
</protein>
<evidence type="ECO:0000256" key="14">
    <source>
        <dbReference type="ARBA" id="ARBA00023316"/>
    </source>
</evidence>
<evidence type="ECO:0000256" key="7">
    <source>
        <dbReference type="ARBA" id="ARBA00022630"/>
    </source>
</evidence>
<accession>A0ABU2J9H0</accession>
<keyword evidence="7 16" id="KW-0285">Flavoprotein</keyword>
<dbReference type="InterPro" id="IPR003170">
    <property type="entry name" value="MurB"/>
</dbReference>
<gene>
    <name evidence="16" type="primary">murB</name>
    <name evidence="18" type="ORF">RM423_09520</name>
</gene>
<proteinExistence type="inferred from homology"/>
<comment type="caution">
    <text evidence="18">The sequence shown here is derived from an EMBL/GenBank/DDBJ whole genome shotgun (WGS) entry which is preliminary data.</text>
</comment>
<dbReference type="Pfam" id="PF02873">
    <property type="entry name" value="MurB_C"/>
    <property type="match status" value="1"/>
</dbReference>
<evidence type="ECO:0000256" key="11">
    <source>
        <dbReference type="ARBA" id="ARBA00022984"/>
    </source>
</evidence>
<comment type="cofactor">
    <cofactor evidence="1 16">
        <name>FAD</name>
        <dbReference type="ChEBI" id="CHEBI:57692"/>
    </cofactor>
</comment>
<dbReference type="InterPro" id="IPR011601">
    <property type="entry name" value="MurB_C"/>
</dbReference>
<keyword evidence="10 16" id="KW-0133">Cell shape</keyword>
<dbReference type="HAMAP" id="MF_00037">
    <property type="entry name" value="MurB"/>
    <property type="match status" value="1"/>
</dbReference>
<dbReference type="SUPFAM" id="SSF56194">
    <property type="entry name" value="Uridine diphospho-N-Acetylenolpyruvylglucosamine reductase, MurB, C-terminal domain"/>
    <property type="match status" value="1"/>
</dbReference>
<comment type="function">
    <text evidence="2 16">Cell wall formation.</text>
</comment>
<keyword evidence="9 16" id="KW-0521">NADP</keyword>
<evidence type="ECO:0000256" key="8">
    <source>
        <dbReference type="ARBA" id="ARBA00022827"/>
    </source>
</evidence>
<keyword evidence="5 16" id="KW-0963">Cytoplasm</keyword>
<sequence>MGYVILDVTLRLRHSWDSVPIRYAELARRLGVEQGERAPIDRVRETMLSLRRGKGMVLDDADPDTWSVGSFFVNPVTDAAAVPAGCPQWAVDGRIELSAAWLIQHAGFGRGFGLDQPPGTVSLSTEHCLALTNRGGARTTELLRLARTVRDGVESRFGIGLLPEPRLAGMEF</sequence>
<evidence type="ECO:0000256" key="3">
    <source>
        <dbReference type="ARBA" id="ARBA00004496"/>
    </source>
</evidence>
<feature type="active site" description="Proton donor" evidence="16">
    <location>
        <position position="70"/>
    </location>
</feature>
<dbReference type="Proteomes" id="UP001183176">
    <property type="component" value="Unassembled WGS sequence"/>
</dbReference>
<keyword evidence="19" id="KW-1185">Reference proteome</keyword>
<evidence type="ECO:0000256" key="12">
    <source>
        <dbReference type="ARBA" id="ARBA00023002"/>
    </source>
</evidence>
<comment type="subcellular location">
    <subcellularLocation>
        <location evidence="3 16">Cytoplasm</location>
    </subcellularLocation>
</comment>
<evidence type="ECO:0000256" key="13">
    <source>
        <dbReference type="ARBA" id="ARBA00023306"/>
    </source>
</evidence>
<evidence type="ECO:0000313" key="19">
    <source>
        <dbReference type="Proteomes" id="UP001183176"/>
    </source>
</evidence>
<dbReference type="InterPro" id="IPR016169">
    <property type="entry name" value="FAD-bd_PCMH_sub2"/>
</dbReference>
<feature type="active site" evidence="16">
    <location>
        <position position="164"/>
    </location>
</feature>
<feature type="active site" evidence="16">
    <location>
        <position position="11"/>
    </location>
</feature>
<evidence type="ECO:0000256" key="2">
    <source>
        <dbReference type="ARBA" id="ARBA00003921"/>
    </source>
</evidence>
<comment type="pathway">
    <text evidence="4 16">Cell wall biogenesis; peptidoglycan biosynthesis.</text>
</comment>
<keyword evidence="12 16" id="KW-0560">Oxidoreductase</keyword>
<dbReference type="EC" id="1.3.1.98" evidence="16"/>
<dbReference type="Gene3D" id="3.90.78.10">
    <property type="entry name" value="UDP-N-acetylenolpyruvoylglucosamine reductase, C-terminal domain"/>
    <property type="match status" value="1"/>
</dbReference>
<reference evidence="19" key="1">
    <citation type="submission" date="2023-07" db="EMBL/GenBank/DDBJ databases">
        <title>30 novel species of actinomycetes from the DSMZ collection.</title>
        <authorList>
            <person name="Nouioui I."/>
        </authorList>
    </citation>
    <scope>NUCLEOTIDE SEQUENCE [LARGE SCALE GENOMIC DNA]</scope>
    <source>
        <strain evidence="19">DSM 44399</strain>
    </source>
</reference>
<dbReference type="EMBL" id="JAVREH010000009">
    <property type="protein sequence ID" value="MDT0261631.1"/>
    <property type="molecule type" value="Genomic_DNA"/>
</dbReference>
<evidence type="ECO:0000256" key="1">
    <source>
        <dbReference type="ARBA" id="ARBA00001974"/>
    </source>
</evidence>
<evidence type="ECO:0000256" key="10">
    <source>
        <dbReference type="ARBA" id="ARBA00022960"/>
    </source>
</evidence>
<comment type="similarity">
    <text evidence="16">Belongs to the MurB family.</text>
</comment>
<keyword evidence="11 16" id="KW-0573">Peptidoglycan synthesis</keyword>
<feature type="domain" description="UDP-N-acetylenolpyruvoylglucosamine reductase C-terminal" evidence="17">
    <location>
        <begin position="43"/>
        <end position="167"/>
    </location>
</feature>
<dbReference type="Gene3D" id="3.30.465.10">
    <property type="match status" value="1"/>
</dbReference>
<keyword evidence="8 16" id="KW-0274">FAD</keyword>
<organism evidence="18 19">
    <name type="scientific">Jatrophihabitans lederbergiae</name>
    <dbReference type="NCBI Taxonomy" id="3075547"/>
    <lineage>
        <taxon>Bacteria</taxon>
        <taxon>Bacillati</taxon>
        <taxon>Actinomycetota</taxon>
        <taxon>Actinomycetes</taxon>
        <taxon>Jatrophihabitantales</taxon>
        <taxon>Jatrophihabitantaceae</taxon>
        <taxon>Jatrophihabitans</taxon>
    </lineage>
</organism>
<evidence type="ECO:0000256" key="16">
    <source>
        <dbReference type="HAMAP-Rule" id="MF_00037"/>
    </source>
</evidence>
<evidence type="ECO:0000256" key="4">
    <source>
        <dbReference type="ARBA" id="ARBA00004752"/>
    </source>
</evidence>
<evidence type="ECO:0000256" key="9">
    <source>
        <dbReference type="ARBA" id="ARBA00022857"/>
    </source>
</evidence>
<evidence type="ECO:0000259" key="17">
    <source>
        <dbReference type="Pfam" id="PF02873"/>
    </source>
</evidence>
<keyword evidence="6 16" id="KW-0132">Cell division</keyword>
<keyword evidence="14 16" id="KW-0961">Cell wall biogenesis/degradation</keyword>
<dbReference type="PANTHER" id="PTHR21071">
    <property type="entry name" value="UDP-N-ACETYLENOLPYRUVOYLGLUCOSAMINE REDUCTASE"/>
    <property type="match status" value="1"/>
</dbReference>
<evidence type="ECO:0000256" key="6">
    <source>
        <dbReference type="ARBA" id="ARBA00022618"/>
    </source>
</evidence>
<comment type="catalytic activity">
    <reaction evidence="15 16">
        <text>UDP-N-acetyl-alpha-D-muramate + NADP(+) = UDP-N-acetyl-3-O-(1-carboxyvinyl)-alpha-D-glucosamine + NADPH + H(+)</text>
        <dbReference type="Rhea" id="RHEA:12248"/>
        <dbReference type="ChEBI" id="CHEBI:15378"/>
        <dbReference type="ChEBI" id="CHEBI:57783"/>
        <dbReference type="ChEBI" id="CHEBI:58349"/>
        <dbReference type="ChEBI" id="CHEBI:68483"/>
        <dbReference type="ChEBI" id="CHEBI:70757"/>
        <dbReference type="EC" id="1.3.1.98"/>
    </reaction>
</comment>